<feature type="domain" description="Endonuclease/exonuclease/phosphatase" evidence="10">
    <location>
        <begin position="221"/>
        <end position="443"/>
    </location>
</feature>
<sequence>MKTRTISLYRKIRIVSFFSGLVFAGHTITIDGQFQDWDQVPLAYTDPQSSDQMSADFADLKITYDMEFIFIYFNFYENEFLLQDWNNFHLLLDTDNDGSTGLAIDGIGAELDWTFGSRSGVQYLNGNQYELWQNDISLRIGPTITSQEFEIGIAKNSGTLTMNGSQVMVNGRIIINSGGSTQDQIPDEPGGVYFSIGDDVVPDPVPIPLVRRHEDDIRIISYNTWNNGILDDERMPRFKRIIQALDPDVIALQEHWDWDEIDDIIQSWFPQEEWYASWTYRDLVVLSRFPILEDANMISSERTMAVLLDTESELGKDLLIFNSHLSCCANNDDRQEQVDEFISVWRDWISGGDGPFEFEMETPFVHVGDFNFVGYRQQVETIRTGDIQNEADHGPDFPPDWDSSDIVDLFSRHTHKRMGYTWRSDGSSFNPGKLDYVFYSDATIDTGRHFTLNTLAIDEGTLSEMGLESEDTNE</sequence>
<dbReference type="PANTHER" id="PTHR15822:SF4">
    <property type="entry name" value="TYROSYL-DNA PHOSPHODIESTERASE 2"/>
    <property type="match status" value="1"/>
</dbReference>
<keyword evidence="4" id="KW-0479">Metal-binding</keyword>
<dbReference type="Gene3D" id="3.60.10.10">
    <property type="entry name" value="Endonuclease/exonuclease/phosphatase"/>
    <property type="match status" value="1"/>
</dbReference>
<accession>A0A381YGV7</accession>
<proteinExistence type="predicted"/>
<dbReference type="AlphaFoldDB" id="A0A381YGV7"/>
<feature type="non-terminal residue" evidence="11">
    <location>
        <position position="474"/>
    </location>
</feature>
<evidence type="ECO:0000256" key="6">
    <source>
        <dbReference type="ARBA" id="ARBA00022801"/>
    </source>
</evidence>
<keyword evidence="3" id="KW-0540">Nuclease</keyword>
<dbReference type="InterPro" id="IPR051547">
    <property type="entry name" value="TDP2-like"/>
</dbReference>
<protein>
    <recommendedName>
        <fullName evidence="10">Endonuclease/exonuclease/phosphatase domain-containing protein</fullName>
    </recommendedName>
</protein>
<comment type="cofactor">
    <cofactor evidence="1">
        <name>Mn(2+)</name>
        <dbReference type="ChEBI" id="CHEBI:29035"/>
    </cofactor>
</comment>
<organism evidence="11">
    <name type="scientific">marine metagenome</name>
    <dbReference type="NCBI Taxonomy" id="408172"/>
    <lineage>
        <taxon>unclassified sequences</taxon>
        <taxon>metagenomes</taxon>
        <taxon>ecological metagenomes</taxon>
    </lineage>
</organism>
<evidence type="ECO:0000256" key="3">
    <source>
        <dbReference type="ARBA" id="ARBA00022722"/>
    </source>
</evidence>
<evidence type="ECO:0000256" key="4">
    <source>
        <dbReference type="ARBA" id="ARBA00022723"/>
    </source>
</evidence>
<name>A0A381YGV7_9ZZZZ</name>
<dbReference type="GO" id="GO:0016787">
    <property type="term" value="F:hydrolase activity"/>
    <property type="evidence" value="ECO:0007669"/>
    <property type="project" value="UniProtKB-KW"/>
</dbReference>
<dbReference type="InterPro" id="IPR005135">
    <property type="entry name" value="Endo/exonuclease/phosphatase"/>
</dbReference>
<dbReference type="SUPFAM" id="SSF49344">
    <property type="entry name" value="CBD9-like"/>
    <property type="match status" value="1"/>
</dbReference>
<dbReference type="PANTHER" id="PTHR15822">
    <property type="entry name" value="TRAF AND TNF RECEPTOR-ASSOCIATED PROTEIN"/>
    <property type="match status" value="1"/>
</dbReference>
<evidence type="ECO:0000313" key="11">
    <source>
        <dbReference type="EMBL" id="SVA76170.1"/>
    </source>
</evidence>
<dbReference type="SUPFAM" id="SSF56219">
    <property type="entry name" value="DNase I-like"/>
    <property type="match status" value="1"/>
</dbReference>
<evidence type="ECO:0000256" key="8">
    <source>
        <dbReference type="ARBA" id="ARBA00023204"/>
    </source>
</evidence>
<dbReference type="GO" id="GO:0006281">
    <property type="term" value="P:DNA repair"/>
    <property type="evidence" value="ECO:0007669"/>
    <property type="project" value="UniProtKB-KW"/>
</dbReference>
<evidence type="ECO:0000256" key="2">
    <source>
        <dbReference type="ARBA" id="ARBA00001946"/>
    </source>
</evidence>
<dbReference type="InterPro" id="IPR036691">
    <property type="entry name" value="Endo/exonu/phosph_ase_sf"/>
</dbReference>
<keyword evidence="9" id="KW-0472">Membrane</keyword>
<evidence type="ECO:0000256" key="7">
    <source>
        <dbReference type="ARBA" id="ARBA00022842"/>
    </source>
</evidence>
<evidence type="ECO:0000256" key="1">
    <source>
        <dbReference type="ARBA" id="ARBA00001936"/>
    </source>
</evidence>
<dbReference type="Pfam" id="PF03372">
    <property type="entry name" value="Exo_endo_phos"/>
    <property type="match status" value="1"/>
</dbReference>
<comment type="cofactor">
    <cofactor evidence="2">
        <name>Mg(2+)</name>
        <dbReference type="ChEBI" id="CHEBI:18420"/>
    </cofactor>
</comment>
<dbReference type="GO" id="GO:0004518">
    <property type="term" value="F:nuclease activity"/>
    <property type="evidence" value="ECO:0007669"/>
    <property type="project" value="UniProtKB-KW"/>
</dbReference>
<feature type="transmembrane region" description="Helical" evidence="9">
    <location>
        <begin position="12"/>
        <end position="30"/>
    </location>
</feature>
<keyword evidence="5" id="KW-0227">DNA damage</keyword>
<evidence type="ECO:0000256" key="5">
    <source>
        <dbReference type="ARBA" id="ARBA00022763"/>
    </source>
</evidence>
<keyword evidence="9" id="KW-0812">Transmembrane</keyword>
<keyword evidence="9" id="KW-1133">Transmembrane helix</keyword>
<gene>
    <name evidence="11" type="ORF">METZ01_LOCUS129024</name>
</gene>
<evidence type="ECO:0000256" key="9">
    <source>
        <dbReference type="SAM" id="Phobius"/>
    </source>
</evidence>
<keyword evidence="6" id="KW-0378">Hydrolase</keyword>
<keyword evidence="7" id="KW-0460">Magnesium</keyword>
<keyword evidence="8" id="KW-0234">DNA repair</keyword>
<dbReference type="GO" id="GO:0046872">
    <property type="term" value="F:metal ion binding"/>
    <property type="evidence" value="ECO:0007669"/>
    <property type="project" value="UniProtKB-KW"/>
</dbReference>
<evidence type="ECO:0000259" key="10">
    <source>
        <dbReference type="Pfam" id="PF03372"/>
    </source>
</evidence>
<reference evidence="11" key="1">
    <citation type="submission" date="2018-05" db="EMBL/GenBank/DDBJ databases">
        <authorList>
            <person name="Lanie J.A."/>
            <person name="Ng W.-L."/>
            <person name="Kazmierczak K.M."/>
            <person name="Andrzejewski T.M."/>
            <person name="Davidsen T.M."/>
            <person name="Wayne K.J."/>
            <person name="Tettelin H."/>
            <person name="Glass J.I."/>
            <person name="Rusch D."/>
            <person name="Podicherti R."/>
            <person name="Tsui H.-C.T."/>
            <person name="Winkler M.E."/>
        </authorList>
    </citation>
    <scope>NUCLEOTIDE SEQUENCE</scope>
</reference>
<dbReference type="EMBL" id="UINC01018190">
    <property type="protein sequence ID" value="SVA76170.1"/>
    <property type="molecule type" value="Genomic_DNA"/>
</dbReference>